<reference evidence="2 3" key="1">
    <citation type="journal article" date="2015" name="Genome Announc.">
        <title>Expanding the biotechnology potential of lactobacilli through comparative genomics of 213 strains and associated genera.</title>
        <authorList>
            <person name="Sun Z."/>
            <person name="Harris H.M."/>
            <person name="McCann A."/>
            <person name="Guo C."/>
            <person name="Argimon S."/>
            <person name="Zhang W."/>
            <person name="Yang X."/>
            <person name="Jeffery I.B."/>
            <person name="Cooney J.C."/>
            <person name="Kagawa T.F."/>
            <person name="Liu W."/>
            <person name="Song Y."/>
            <person name="Salvetti E."/>
            <person name="Wrobel A."/>
            <person name="Rasinkangas P."/>
            <person name="Parkhill J."/>
            <person name="Rea M.C."/>
            <person name="O'Sullivan O."/>
            <person name="Ritari J."/>
            <person name="Douillard F.P."/>
            <person name="Paul Ross R."/>
            <person name="Yang R."/>
            <person name="Briner A.E."/>
            <person name="Felis G.E."/>
            <person name="de Vos W.M."/>
            <person name="Barrangou R."/>
            <person name="Klaenhammer T.R."/>
            <person name="Caufield P.W."/>
            <person name="Cui Y."/>
            <person name="Zhang H."/>
            <person name="O'Toole P.W."/>
        </authorList>
    </citation>
    <scope>NUCLEOTIDE SEQUENCE [LARGE SCALE GENOMIC DNA]</scope>
    <source>
        <strain evidence="2 3">DSM 20505</strain>
    </source>
</reference>
<organism evidence="2 3">
    <name type="scientific">Lacticaseibacillus sharpeae JCM 1186 = DSM 20505</name>
    <dbReference type="NCBI Taxonomy" id="1291052"/>
    <lineage>
        <taxon>Bacteria</taxon>
        <taxon>Bacillati</taxon>
        <taxon>Bacillota</taxon>
        <taxon>Bacilli</taxon>
        <taxon>Lactobacillales</taxon>
        <taxon>Lactobacillaceae</taxon>
        <taxon>Lacticaseibacillus</taxon>
    </lineage>
</organism>
<feature type="transmembrane region" description="Helical" evidence="1">
    <location>
        <begin position="135"/>
        <end position="159"/>
    </location>
</feature>
<feature type="transmembrane region" description="Helical" evidence="1">
    <location>
        <begin position="67"/>
        <end position="90"/>
    </location>
</feature>
<dbReference type="PATRIC" id="fig|1291052.5.peg.511"/>
<evidence type="ECO:0000313" key="3">
    <source>
        <dbReference type="Proteomes" id="UP000051679"/>
    </source>
</evidence>
<proteinExistence type="predicted"/>
<feature type="transmembrane region" description="Helical" evidence="1">
    <location>
        <begin position="97"/>
        <end position="115"/>
    </location>
</feature>
<gene>
    <name evidence="2" type="ORF">FC18_GL000500</name>
</gene>
<dbReference type="EMBL" id="AYYO01000056">
    <property type="protein sequence ID" value="KRM54281.1"/>
    <property type="molecule type" value="Genomic_DNA"/>
</dbReference>
<dbReference type="Proteomes" id="UP000051679">
    <property type="component" value="Unassembled WGS sequence"/>
</dbReference>
<evidence type="ECO:0000256" key="1">
    <source>
        <dbReference type="SAM" id="Phobius"/>
    </source>
</evidence>
<feature type="transmembrane region" description="Helical" evidence="1">
    <location>
        <begin position="12"/>
        <end position="33"/>
    </location>
</feature>
<evidence type="ECO:0000313" key="2">
    <source>
        <dbReference type="EMBL" id="KRM54281.1"/>
    </source>
</evidence>
<comment type="caution">
    <text evidence="2">The sequence shown here is derived from an EMBL/GenBank/DDBJ whole genome shotgun (WGS) entry which is preliminary data.</text>
</comment>
<keyword evidence="1" id="KW-0812">Transmembrane</keyword>
<sequence>MLQKISVHAPRIHIGVLEGTFIVAIINLAALFVPDYLNFGYSTTSPSVWQILVAADNAFTNRFVLSVWPLALLEGLLIWMPLIVLLCVLVSTRFTRIFAACAAGLNFTLQLILAVCTNRMVNFAFNSMHVSMQHVGAATWLCVFASLLMFMLTLIAALFPDD</sequence>
<name>A0A0R1ZRJ5_9LACO</name>
<keyword evidence="3" id="KW-1185">Reference proteome</keyword>
<keyword evidence="1" id="KW-0472">Membrane</keyword>
<protein>
    <submittedName>
        <fullName evidence="2">Uncharacterized protein</fullName>
    </submittedName>
</protein>
<keyword evidence="1" id="KW-1133">Transmembrane helix</keyword>
<accession>A0A0R1ZRJ5</accession>
<dbReference type="RefSeq" id="WP_054675639.1">
    <property type="nucleotide sequence ID" value="NZ_AYYO01000056.1"/>
</dbReference>
<dbReference type="AlphaFoldDB" id="A0A0R1ZRJ5"/>